<dbReference type="AlphaFoldDB" id="A0AA91ZVE8"/>
<sequence>MIACYPNLCKRKFTDTEHMRYNINRFKIRKGTEKMGEFTKEPGGGGLKHKTDPGTGWKTIADPGSAGGNPLMRDPGAGGGYRKDPGTGIGSIQKFGPGTGI</sequence>
<gene>
    <name evidence="2" type="ORF">CON65_02605</name>
</gene>
<protein>
    <submittedName>
        <fullName evidence="2">Uncharacterized protein</fullName>
    </submittedName>
</protein>
<reference evidence="2 3" key="1">
    <citation type="submission" date="2017-09" db="EMBL/GenBank/DDBJ databases">
        <title>Large-scale bioinformatics analysis of Bacillus genomes uncovers conserved roles of natural products in bacterial physiology.</title>
        <authorList>
            <consortium name="Agbiome Team Llc"/>
            <person name="Bleich R.M."/>
            <person name="Grubbs K.J."/>
            <person name="Santa Maria K.C."/>
            <person name="Allen S.E."/>
            <person name="Farag S."/>
            <person name="Shank E.A."/>
            <person name="Bowers A."/>
        </authorList>
    </citation>
    <scope>NUCLEOTIDE SEQUENCE [LARGE SCALE GENOMIC DNA]</scope>
    <source>
        <strain evidence="2 3">AFS092012</strain>
    </source>
</reference>
<evidence type="ECO:0000313" key="2">
    <source>
        <dbReference type="EMBL" id="PED84342.1"/>
    </source>
</evidence>
<evidence type="ECO:0000313" key="3">
    <source>
        <dbReference type="Proteomes" id="UP000221020"/>
    </source>
</evidence>
<proteinExistence type="predicted"/>
<comment type="caution">
    <text evidence="2">The sequence shown here is derived from an EMBL/GenBank/DDBJ whole genome shotgun (WGS) entry which is preliminary data.</text>
</comment>
<accession>A0AA91ZVE8</accession>
<dbReference type="Proteomes" id="UP000221020">
    <property type="component" value="Unassembled WGS sequence"/>
</dbReference>
<organism evidence="2 3">
    <name type="scientific">Bacillus pseudomycoides</name>
    <dbReference type="NCBI Taxonomy" id="64104"/>
    <lineage>
        <taxon>Bacteria</taxon>
        <taxon>Bacillati</taxon>
        <taxon>Bacillota</taxon>
        <taxon>Bacilli</taxon>
        <taxon>Bacillales</taxon>
        <taxon>Bacillaceae</taxon>
        <taxon>Bacillus</taxon>
        <taxon>Bacillus cereus group</taxon>
    </lineage>
</organism>
<feature type="region of interest" description="Disordered" evidence="1">
    <location>
        <begin position="33"/>
        <end position="101"/>
    </location>
</feature>
<name>A0AA91ZVE8_9BACI</name>
<dbReference type="EMBL" id="NVOR01000007">
    <property type="protein sequence ID" value="PED84342.1"/>
    <property type="molecule type" value="Genomic_DNA"/>
</dbReference>
<evidence type="ECO:0000256" key="1">
    <source>
        <dbReference type="SAM" id="MobiDB-lite"/>
    </source>
</evidence>